<evidence type="ECO:0000313" key="3">
    <source>
        <dbReference type="Proteomes" id="UP000183832"/>
    </source>
</evidence>
<reference evidence="2 3" key="1">
    <citation type="submission" date="2015-04" db="EMBL/GenBank/DDBJ databases">
        <authorList>
            <person name="Syromyatnikov M.Y."/>
            <person name="Popov V.N."/>
        </authorList>
    </citation>
    <scope>NUCLEOTIDE SEQUENCE [LARGE SCALE GENOMIC DNA]</scope>
</reference>
<gene>
    <name evidence="2" type="ORF">CLUMA_CG015759</name>
</gene>
<keyword evidence="1" id="KW-0732">Signal</keyword>
<feature type="signal peptide" evidence="1">
    <location>
        <begin position="1"/>
        <end position="21"/>
    </location>
</feature>
<feature type="chain" id="PRO_5012294835" evidence="1">
    <location>
        <begin position="22"/>
        <end position="131"/>
    </location>
</feature>
<name>A0A1J1IRZ9_9DIPT</name>
<proteinExistence type="predicted"/>
<protein>
    <submittedName>
        <fullName evidence="2">CLUMA_CG015759, isoform A</fullName>
    </submittedName>
</protein>
<dbReference type="Proteomes" id="UP000183832">
    <property type="component" value="Unassembled WGS sequence"/>
</dbReference>
<dbReference type="PROSITE" id="PS51257">
    <property type="entry name" value="PROKAR_LIPOPROTEIN"/>
    <property type="match status" value="1"/>
</dbReference>
<evidence type="ECO:0000313" key="2">
    <source>
        <dbReference type="EMBL" id="CRL02928.1"/>
    </source>
</evidence>
<organism evidence="2 3">
    <name type="scientific">Clunio marinus</name>
    <dbReference type="NCBI Taxonomy" id="568069"/>
    <lineage>
        <taxon>Eukaryota</taxon>
        <taxon>Metazoa</taxon>
        <taxon>Ecdysozoa</taxon>
        <taxon>Arthropoda</taxon>
        <taxon>Hexapoda</taxon>
        <taxon>Insecta</taxon>
        <taxon>Pterygota</taxon>
        <taxon>Neoptera</taxon>
        <taxon>Endopterygota</taxon>
        <taxon>Diptera</taxon>
        <taxon>Nematocera</taxon>
        <taxon>Chironomoidea</taxon>
        <taxon>Chironomidae</taxon>
        <taxon>Clunio</taxon>
    </lineage>
</organism>
<dbReference type="EMBL" id="CVRI01000058">
    <property type="protein sequence ID" value="CRL02928.1"/>
    <property type="molecule type" value="Genomic_DNA"/>
</dbReference>
<sequence length="131" mass="14928">MKAVNIFIIFLVMISCSSLLAFPLPEDDKSDSEYPKISTNLLLQQITNSINQELMKELKNETLKFGDSIDDGNFQIEIESWNSYEAFPFSFNSKDNEIVNEVKVTRIEGDFEDSAEYIIETTIIPDVEASD</sequence>
<evidence type="ECO:0000256" key="1">
    <source>
        <dbReference type="SAM" id="SignalP"/>
    </source>
</evidence>
<dbReference type="AlphaFoldDB" id="A0A1J1IRZ9"/>
<keyword evidence="3" id="KW-1185">Reference proteome</keyword>
<accession>A0A1J1IRZ9</accession>